<feature type="chain" id="PRO_5022207269" evidence="1">
    <location>
        <begin position="29"/>
        <end position="155"/>
    </location>
</feature>
<keyword evidence="3" id="KW-1185">Reference proteome</keyword>
<keyword evidence="1" id="KW-0732">Signal</keyword>
<name>A0A562B108_9BURK</name>
<dbReference type="AlphaFoldDB" id="A0A562B108"/>
<protein>
    <submittedName>
        <fullName evidence="2">Outer membrane lipoprotein SlyB</fullName>
    </submittedName>
</protein>
<feature type="signal peptide" evidence="1">
    <location>
        <begin position="1"/>
        <end position="28"/>
    </location>
</feature>
<comment type="caution">
    <text evidence="2">The sequence shown here is derived from an EMBL/GenBank/DDBJ whole genome shotgun (WGS) entry which is preliminary data.</text>
</comment>
<gene>
    <name evidence="2" type="ORF">L602_000900000580</name>
</gene>
<organism evidence="2 3">
    <name type="scientific">Cupriavidus gilardii J11</name>
    <dbReference type="NCBI Taxonomy" id="936133"/>
    <lineage>
        <taxon>Bacteria</taxon>
        <taxon>Pseudomonadati</taxon>
        <taxon>Pseudomonadota</taxon>
        <taxon>Betaproteobacteria</taxon>
        <taxon>Burkholderiales</taxon>
        <taxon>Burkholderiaceae</taxon>
        <taxon>Cupriavidus</taxon>
    </lineage>
</organism>
<evidence type="ECO:0000313" key="3">
    <source>
        <dbReference type="Proteomes" id="UP000318141"/>
    </source>
</evidence>
<keyword evidence="2" id="KW-0449">Lipoprotein</keyword>
<proteinExistence type="predicted"/>
<dbReference type="OrthoDB" id="5298161at2"/>
<accession>A0A562B108</accession>
<dbReference type="Proteomes" id="UP000318141">
    <property type="component" value="Unassembled WGS sequence"/>
</dbReference>
<evidence type="ECO:0000313" key="2">
    <source>
        <dbReference type="EMBL" id="TWG78754.1"/>
    </source>
</evidence>
<reference evidence="2 3" key="1">
    <citation type="submission" date="2019-07" db="EMBL/GenBank/DDBJ databases">
        <title>Genome sequencing of lignin-degrading bacterial isolates.</title>
        <authorList>
            <person name="Gladden J."/>
        </authorList>
    </citation>
    <scope>NUCLEOTIDE SEQUENCE [LARGE SCALE GENOMIC DNA]</scope>
    <source>
        <strain evidence="2 3">J11</strain>
    </source>
</reference>
<dbReference type="PROSITE" id="PS51257">
    <property type="entry name" value="PROKAR_LIPOPROTEIN"/>
    <property type="match status" value="1"/>
</dbReference>
<evidence type="ECO:0000256" key="1">
    <source>
        <dbReference type="SAM" id="SignalP"/>
    </source>
</evidence>
<dbReference type="EMBL" id="VLJN01000067">
    <property type="protein sequence ID" value="TWG78754.1"/>
    <property type="molecule type" value="Genomic_DNA"/>
</dbReference>
<sequence>MQTLIRTCGIAIVAAATLVAGCATQSNSASIYSPAQAMREQTLRYGVVESVREVLIQGEQSGAGTLAGGAIGGVAAGSTIGRGGGSVAAGILGAVLGGIAGSAAENRINQRRGLEITVRLDNGEMRAVTQDADELFRPGDRVRLLSSGGTTRVTH</sequence>